<evidence type="ECO:0000313" key="9">
    <source>
        <dbReference type="EMBL" id="KAI3436278.1"/>
    </source>
</evidence>
<keyword evidence="10" id="KW-1185">Reference proteome</keyword>
<feature type="compositionally biased region" description="Low complexity" evidence="7">
    <location>
        <begin position="149"/>
        <end position="167"/>
    </location>
</feature>
<evidence type="ECO:0000256" key="2">
    <source>
        <dbReference type="ARBA" id="ARBA00008848"/>
    </source>
</evidence>
<keyword evidence="5" id="KW-0143">Chaperone</keyword>
<comment type="subcellular location">
    <subcellularLocation>
        <location evidence="1">Cytoplasm</location>
    </subcellularLocation>
</comment>
<gene>
    <name evidence="9" type="ORF">D9Q98_002331</name>
</gene>
<dbReference type="EMBL" id="SIDB01000002">
    <property type="protein sequence ID" value="KAI3436278.1"/>
    <property type="molecule type" value="Genomic_DNA"/>
</dbReference>
<feature type="compositionally biased region" description="Polar residues" evidence="7">
    <location>
        <begin position="170"/>
        <end position="189"/>
    </location>
</feature>
<accession>A0A9D4TW65</accession>
<dbReference type="GO" id="GO:0015631">
    <property type="term" value="F:tubulin binding"/>
    <property type="evidence" value="ECO:0007669"/>
    <property type="project" value="InterPro"/>
</dbReference>
<evidence type="ECO:0000256" key="7">
    <source>
        <dbReference type="SAM" id="MobiDB-lite"/>
    </source>
</evidence>
<keyword evidence="4" id="KW-0007">Acetylation</keyword>
<comment type="caution">
    <text evidence="9">The sequence shown here is derived from an EMBL/GenBank/DDBJ whole genome shotgun (WGS) entry which is preliminary data.</text>
</comment>
<dbReference type="AlphaFoldDB" id="A0A9D4TW65"/>
<sequence length="366" mass="38947">MAQHHGVIEALDAPAEASKGASVLARLAEREEQRAATAVKRLEELQVSSDPRESVDAFMEDFSTRRQQLEAALQACATPGNAAPHDQLTALGEQLAALEKAVADATYFLPAYDQRQATLALAALREQQEATAAALQPRKRFAFNRKATKAANAPPAADVGARAGGAAEQPGSTSTASQQHRQQPQQTDLSGGVSASAIRGLKGRVLALSREDAAGKEVTLSDLEDCVIYLLAPLAALFLAGLRRCKVYTGPVAGACFIEGASDCVLMIAARQVRIHSAVGTDVYLRVRSHPIIEHSNKLRFAPYTPAYPGAQQDLEEQGLHTDAEALWRQVDDFGWLRATPSPHWSELPAGKHLAAPAAPAASEAD</sequence>
<dbReference type="InterPro" id="IPR038397">
    <property type="entry name" value="TBCC_N_sf"/>
</dbReference>
<dbReference type="InterPro" id="IPR006599">
    <property type="entry name" value="CARP_motif"/>
</dbReference>
<comment type="subunit">
    <text evidence="6">Supercomplex made of cofactors A to E. Cofactors A and D function by capturing and stabilizing tubulin in a quasi-native conformation. Cofactor E binds to the cofactor D-tubulin complex; interaction with cofactor C then causes the release of tubulin polypeptides that are committed to the native state.</text>
</comment>
<dbReference type="Pfam" id="PF07986">
    <property type="entry name" value="TBCC"/>
    <property type="match status" value="1"/>
</dbReference>
<dbReference type="InterPro" id="IPR016098">
    <property type="entry name" value="CAP/MinC_C"/>
</dbReference>
<reference evidence="9" key="2">
    <citation type="submission" date="2020-11" db="EMBL/GenBank/DDBJ databases">
        <authorList>
            <person name="Cecchin M."/>
            <person name="Marcolungo L."/>
            <person name="Rossato M."/>
            <person name="Girolomoni L."/>
            <person name="Cosentino E."/>
            <person name="Cuine S."/>
            <person name="Li-Beisson Y."/>
            <person name="Delledonne M."/>
            <person name="Ballottari M."/>
        </authorList>
    </citation>
    <scope>NUCLEOTIDE SEQUENCE</scope>
    <source>
        <strain evidence="9">211/11P</strain>
        <tissue evidence="9">Whole cell</tissue>
    </source>
</reference>
<dbReference type="GO" id="GO:0007021">
    <property type="term" value="P:tubulin complex assembly"/>
    <property type="evidence" value="ECO:0007669"/>
    <property type="project" value="TreeGrafter"/>
</dbReference>
<dbReference type="Gene3D" id="2.160.20.70">
    <property type="match status" value="1"/>
</dbReference>
<dbReference type="SMART" id="SM00673">
    <property type="entry name" value="CARP"/>
    <property type="match status" value="2"/>
</dbReference>
<dbReference type="Pfam" id="PF16752">
    <property type="entry name" value="TBCC_N"/>
    <property type="match status" value="1"/>
</dbReference>
<comment type="similarity">
    <text evidence="2">Belongs to the TBCC family.</text>
</comment>
<evidence type="ECO:0000259" key="8">
    <source>
        <dbReference type="PROSITE" id="PS51329"/>
    </source>
</evidence>
<dbReference type="GO" id="GO:0007023">
    <property type="term" value="P:post-chaperonin tubulin folding pathway"/>
    <property type="evidence" value="ECO:0007669"/>
    <property type="project" value="InterPro"/>
</dbReference>
<dbReference type="InterPro" id="IPR031925">
    <property type="entry name" value="TBCC_N"/>
</dbReference>
<dbReference type="OrthoDB" id="194775at2759"/>
<feature type="region of interest" description="Disordered" evidence="7">
    <location>
        <begin position="147"/>
        <end position="193"/>
    </location>
</feature>
<evidence type="ECO:0000256" key="5">
    <source>
        <dbReference type="ARBA" id="ARBA00023186"/>
    </source>
</evidence>
<feature type="domain" description="C-CAP/cofactor C-like" evidence="8">
    <location>
        <begin position="184"/>
        <end position="336"/>
    </location>
</feature>
<reference evidence="9" key="1">
    <citation type="journal article" date="2019" name="Plant J.">
        <title>Chlorella vulgaris genome assembly and annotation reveals the molecular basis for metabolic acclimation to high light conditions.</title>
        <authorList>
            <person name="Cecchin M."/>
            <person name="Marcolungo L."/>
            <person name="Rossato M."/>
            <person name="Girolomoni L."/>
            <person name="Cosentino E."/>
            <person name="Cuine S."/>
            <person name="Li-Beisson Y."/>
            <person name="Delledonne M."/>
            <person name="Ballottari M."/>
        </authorList>
    </citation>
    <scope>NUCLEOTIDE SEQUENCE</scope>
    <source>
        <strain evidence="9">211/11P</strain>
    </source>
</reference>
<evidence type="ECO:0000256" key="4">
    <source>
        <dbReference type="ARBA" id="ARBA00022990"/>
    </source>
</evidence>
<evidence type="ECO:0000256" key="6">
    <source>
        <dbReference type="ARBA" id="ARBA00026055"/>
    </source>
</evidence>
<dbReference type="PANTHER" id="PTHR15139">
    <property type="entry name" value="TUBULIN FOLDING COFACTOR C"/>
    <property type="match status" value="1"/>
</dbReference>
<dbReference type="InterPro" id="IPR027684">
    <property type="entry name" value="TBCC"/>
</dbReference>
<dbReference type="InterPro" id="IPR017901">
    <property type="entry name" value="C-CAP_CF_C-like"/>
</dbReference>
<dbReference type="Proteomes" id="UP001055712">
    <property type="component" value="Unassembled WGS sequence"/>
</dbReference>
<proteinExistence type="inferred from homology"/>
<name>A0A9D4TW65_CHLVU</name>
<dbReference type="GO" id="GO:0005737">
    <property type="term" value="C:cytoplasm"/>
    <property type="evidence" value="ECO:0007669"/>
    <property type="project" value="UniProtKB-SubCell"/>
</dbReference>
<evidence type="ECO:0000313" key="10">
    <source>
        <dbReference type="Proteomes" id="UP001055712"/>
    </source>
</evidence>
<dbReference type="PANTHER" id="PTHR15139:SF0">
    <property type="entry name" value="TUBULIN-SPECIFIC CHAPERONE C"/>
    <property type="match status" value="1"/>
</dbReference>
<evidence type="ECO:0000256" key="3">
    <source>
        <dbReference type="ARBA" id="ARBA00022490"/>
    </source>
</evidence>
<dbReference type="InterPro" id="IPR012945">
    <property type="entry name" value="Tubulin-bd_cofactor_C_dom"/>
</dbReference>
<organism evidence="9 10">
    <name type="scientific">Chlorella vulgaris</name>
    <name type="common">Green alga</name>
    <dbReference type="NCBI Taxonomy" id="3077"/>
    <lineage>
        <taxon>Eukaryota</taxon>
        <taxon>Viridiplantae</taxon>
        <taxon>Chlorophyta</taxon>
        <taxon>core chlorophytes</taxon>
        <taxon>Trebouxiophyceae</taxon>
        <taxon>Chlorellales</taxon>
        <taxon>Chlorellaceae</taxon>
        <taxon>Chlorella clade</taxon>
        <taxon>Chlorella</taxon>
    </lineage>
</organism>
<evidence type="ECO:0000256" key="1">
    <source>
        <dbReference type="ARBA" id="ARBA00004496"/>
    </source>
</evidence>
<protein>
    <recommendedName>
        <fullName evidence="8">C-CAP/cofactor C-like domain-containing protein</fullName>
    </recommendedName>
</protein>
<keyword evidence="3" id="KW-0963">Cytoplasm</keyword>
<dbReference type="PROSITE" id="PS51329">
    <property type="entry name" value="C_CAP_COFACTOR_C"/>
    <property type="match status" value="1"/>
</dbReference>
<dbReference type="Gene3D" id="1.20.58.1250">
    <property type="entry name" value="Tubulin Binding Cofactor C, N-terminal domain"/>
    <property type="match status" value="1"/>
</dbReference>